<dbReference type="EMBL" id="CP074405">
    <property type="protein sequence ID" value="QVI61369.1"/>
    <property type="molecule type" value="Genomic_DNA"/>
</dbReference>
<feature type="signal peptide" evidence="1">
    <location>
        <begin position="1"/>
        <end position="25"/>
    </location>
</feature>
<evidence type="ECO:0000313" key="3">
    <source>
        <dbReference type="Proteomes" id="UP000677804"/>
    </source>
</evidence>
<evidence type="ECO:0000256" key="1">
    <source>
        <dbReference type="SAM" id="SignalP"/>
    </source>
</evidence>
<organism evidence="2 3">
    <name type="scientific">Cellulomonas wangleii</name>
    <dbReference type="NCBI Taxonomy" id="2816956"/>
    <lineage>
        <taxon>Bacteria</taxon>
        <taxon>Bacillati</taxon>
        <taxon>Actinomycetota</taxon>
        <taxon>Actinomycetes</taxon>
        <taxon>Micrococcales</taxon>
        <taxon>Cellulomonadaceae</taxon>
        <taxon>Cellulomonas</taxon>
    </lineage>
</organism>
<reference evidence="2 3" key="1">
    <citation type="submission" date="2021-05" db="EMBL/GenBank/DDBJ databases">
        <title>Novel species in genus Cellulomonas.</title>
        <authorList>
            <person name="Zhang G."/>
        </authorList>
    </citation>
    <scope>NUCLEOTIDE SEQUENCE [LARGE SCALE GENOMIC DNA]</scope>
    <source>
        <strain evidence="3">zg-ZUI222</strain>
    </source>
</reference>
<evidence type="ECO:0008006" key="4">
    <source>
        <dbReference type="Google" id="ProtNLM"/>
    </source>
</evidence>
<evidence type="ECO:0000313" key="2">
    <source>
        <dbReference type="EMBL" id="QVI61369.1"/>
    </source>
</evidence>
<keyword evidence="3" id="KW-1185">Reference proteome</keyword>
<feature type="chain" id="PRO_5047467290" description="Lipoprotein" evidence="1">
    <location>
        <begin position="26"/>
        <end position="207"/>
    </location>
</feature>
<accession>A0ABX8D1N1</accession>
<name>A0ABX8D1N1_9CELL</name>
<keyword evidence="1" id="KW-0732">Signal</keyword>
<gene>
    <name evidence="2" type="ORF">KG103_12875</name>
</gene>
<dbReference type="PROSITE" id="PS51257">
    <property type="entry name" value="PROKAR_LIPOPROTEIN"/>
    <property type="match status" value="1"/>
</dbReference>
<sequence length="207" mass="21105">MRACRTLVVAAATAVLVAGCTGGDADGDPTPSASAAATAAADMSVEDFAASVLVDEDVTDAEAGGDEPLATLTVPVVASASEPYDVEVTVVSLTASERGTDLTFAMRTADGSDGPRSEHYSWGTSTASDLRSLELRPDEESSIKPYTIMDKPDIELDALCACGAFPKIVGGTAQVRSALFPPVPAGASQVVLVFPGADPVTVPVTWE</sequence>
<dbReference type="RefSeq" id="WP_207338973.1">
    <property type="nucleotide sequence ID" value="NZ_CP074405.1"/>
</dbReference>
<proteinExistence type="predicted"/>
<dbReference type="Proteomes" id="UP000677804">
    <property type="component" value="Chromosome"/>
</dbReference>
<protein>
    <recommendedName>
        <fullName evidence="4">Lipoprotein</fullName>
    </recommendedName>
</protein>